<dbReference type="GO" id="GO:0005737">
    <property type="term" value="C:cytoplasm"/>
    <property type="evidence" value="ECO:0007669"/>
    <property type="project" value="UniProtKB-SubCell"/>
</dbReference>
<dbReference type="Pfam" id="PF01593">
    <property type="entry name" value="Amino_oxidase"/>
    <property type="match status" value="1"/>
</dbReference>
<evidence type="ECO:0000313" key="14">
    <source>
        <dbReference type="EMBL" id="EPD32095.1"/>
    </source>
</evidence>
<evidence type="ECO:0000256" key="1">
    <source>
        <dbReference type="ARBA" id="ARBA00001755"/>
    </source>
</evidence>
<dbReference type="Gene3D" id="3.50.50.60">
    <property type="entry name" value="FAD/NAD(P)-binding domain"/>
    <property type="match status" value="1"/>
</dbReference>
<evidence type="ECO:0000256" key="7">
    <source>
        <dbReference type="ARBA" id="ARBA00019046"/>
    </source>
</evidence>
<dbReference type="RefSeq" id="WP_016456470.1">
    <property type="nucleotide sequence ID" value="NZ_KE150269.1"/>
</dbReference>
<organism evidence="14 15">
    <name type="scientific">Propionimicrobium lymphophilum ACS-093-V-SCH5</name>
    <dbReference type="NCBI Taxonomy" id="883161"/>
    <lineage>
        <taxon>Bacteria</taxon>
        <taxon>Bacillati</taxon>
        <taxon>Actinomycetota</taxon>
        <taxon>Actinomycetes</taxon>
        <taxon>Propionibacteriales</taxon>
        <taxon>Propionibacteriaceae</taxon>
        <taxon>Propionimicrobium</taxon>
    </lineage>
</organism>
<evidence type="ECO:0000256" key="12">
    <source>
        <dbReference type="RuleBase" id="RU364052"/>
    </source>
</evidence>
<comment type="subcellular location">
    <subcellularLocation>
        <location evidence="12">Cytoplasm</location>
    </subcellularLocation>
</comment>
<dbReference type="HOGENOM" id="CLU_009629_3_0_11"/>
<evidence type="ECO:0000313" key="15">
    <source>
        <dbReference type="Proteomes" id="UP000014417"/>
    </source>
</evidence>
<proteinExistence type="inferred from homology"/>
<dbReference type="PANTHER" id="PTHR42923">
    <property type="entry name" value="PROTOPORPHYRINOGEN OXIDASE"/>
    <property type="match status" value="1"/>
</dbReference>
<dbReference type="SUPFAM" id="SSF51905">
    <property type="entry name" value="FAD/NAD(P)-binding domain"/>
    <property type="match status" value="1"/>
</dbReference>
<dbReference type="AlphaFoldDB" id="S2W155"/>
<comment type="catalytic activity">
    <reaction evidence="1">
        <text>coproporphyrinogen III + 3 O2 = coproporphyrin III + 3 H2O2</text>
        <dbReference type="Rhea" id="RHEA:43436"/>
        <dbReference type="ChEBI" id="CHEBI:15379"/>
        <dbReference type="ChEBI" id="CHEBI:16240"/>
        <dbReference type="ChEBI" id="CHEBI:57309"/>
        <dbReference type="ChEBI" id="CHEBI:131725"/>
        <dbReference type="EC" id="1.3.3.15"/>
    </reaction>
    <physiologicalReaction direction="left-to-right" evidence="1">
        <dbReference type="Rhea" id="RHEA:43437"/>
    </physiologicalReaction>
</comment>
<comment type="cofactor">
    <cofactor evidence="2 12">
        <name>FAD</name>
        <dbReference type="ChEBI" id="CHEBI:57692"/>
    </cofactor>
</comment>
<dbReference type="Proteomes" id="UP000014417">
    <property type="component" value="Unassembled WGS sequence"/>
</dbReference>
<dbReference type="NCBIfam" id="TIGR00562">
    <property type="entry name" value="proto_IX_ox"/>
    <property type="match status" value="1"/>
</dbReference>
<dbReference type="SUPFAM" id="SSF54373">
    <property type="entry name" value="FAD-linked reductases, C-terminal domain"/>
    <property type="match status" value="1"/>
</dbReference>
<accession>S2W155</accession>
<dbReference type="UniPathway" id="UPA00252"/>
<dbReference type="EC" id="1.3.3.15" evidence="6 12"/>
<evidence type="ECO:0000256" key="5">
    <source>
        <dbReference type="ARBA" id="ARBA00008310"/>
    </source>
</evidence>
<dbReference type="PANTHER" id="PTHR42923:SF3">
    <property type="entry name" value="PROTOPORPHYRINOGEN OXIDASE"/>
    <property type="match status" value="1"/>
</dbReference>
<evidence type="ECO:0000256" key="9">
    <source>
        <dbReference type="ARBA" id="ARBA00022827"/>
    </source>
</evidence>
<dbReference type="InterPro" id="IPR004572">
    <property type="entry name" value="Protoporphyrinogen_oxidase"/>
</dbReference>
<dbReference type="GO" id="GO:0006783">
    <property type="term" value="P:heme biosynthetic process"/>
    <property type="evidence" value="ECO:0007669"/>
    <property type="project" value="UniProtKB-UniRule"/>
</dbReference>
<gene>
    <name evidence="14" type="ORF">HMPREF9306_01659</name>
</gene>
<dbReference type="GO" id="GO:0004729">
    <property type="term" value="F:oxygen-dependent protoporphyrinogen oxidase activity"/>
    <property type="evidence" value="ECO:0007669"/>
    <property type="project" value="UniProtKB-UniRule"/>
</dbReference>
<evidence type="ECO:0000256" key="11">
    <source>
        <dbReference type="ARBA" id="ARBA00023133"/>
    </source>
</evidence>
<keyword evidence="9 12" id="KW-0274">FAD</keyword>
<dbReference type="PATRIC" id="fig|883161.3.peg.1644"/>
<evidence type="ECO:0000256" key="3">
    <source>
        <dbReference type="ARBA" id="ARBA00002185"/>
    </source>
</evidence>
<keyword evidence="10 12" id="KW-0560">Oxidoreductase</keyword>
<dbReference type="Gene3D" id="3.90.660.20">
    <property type="entry name" value="Protoporphyrinogen oxidase, mitochondrial, domain 2"/>
    <property type="match status" value="1"/>
</dbReference>
<dbReference type="InterPro" id="IPR002937">
    <property type="entry name" value="Amino_oxidase"/>
</dbReference>
<evidence type="ECO:0000256" key="10">
    <source>
        <dbReference type="ARBA" id="ARBA00023002"/>
    </source>
</evidence>
<dbReference type="EMBL" id="AGZR01000009">
    <property type="protein sequence ID" value="EPD32095.1"/>
    <property type="molecule type" value="Genomic_DNA"/>
</dbReference>
<keyword evidence="11 12" id="KW-0350">Heme biosynthesis</keyword>
<sequence length="467" mass="50358">MKLAVIGGGLTGLAAAWEGVRQGAQVTVFESERFGGKIRTIIEDGYVIEEGPDSFVAYRPWLLELVEDLGISDRVIETLGTRKVMIHSRGRMNPIPKGMTGVLPTKILPFATTGILSIFDKLRAGLDLFLPRILPDEDVSIGSFIRRRLGAGVAMKFANPFIGGIYGSSVDELSLDAVLPSLRKNEKEHRSLMLAALASGRQKRRAEKGAKPKSGSVFRSLEGGLEQVIHELVRQLRDRGAELYEDTTITSANLSDSGSRLTVIKRSGIPMQLDFDAVVFAGGAGSTSKLLSGEFPEAAKLLGNIPLASTSVVTMAYSQDAFAKPLDNHGWLEADAGAPSSGITISSAKFAGRCPDGKILVRAFVPDRVGEIAHAPTEKLVAAVREYFEKAVGAVAAPERVWTSRWNSVMPKYVTGHLDVVAKVTEQLEPTPWRVPGSALNGVGLPDCVKDAREKTREILSNTKEQI</sequence>
<dbReference type="InterPro" id="IPR050464">
    <property type="entry name" value="Zeta_carotene_desat/Oxidored"/>
</dbReference>
<name>S2W155_9ACTN</name>
<evidence type="ECO:0000256" key="8">
    <source>
        <dbReference type="ARBA" id="ARBA00022630"/>
    </source>
</evidence>
<dbReference type="Gene3D" id="1.10.3110.10">
    <property type="entry name" value="protoporphyrinogen ix oxidase, domain 3"/>
    <property type="match status" value="1"/>
</dbReference>
<protein>
    <recommendedName>
        <fullName evidence="7 12">Coproporphyrinogen III oxidase</fullName>
        <ecNumber evidence="6 12">1.3.3.15</ecNumber>
    </recommendedName>
</protein>
<keyword evidence="8 12" id="KW-0285">Flavoprotein</keyword>
<comment type="function">
    <text evidence="3 12">Involved in coproporphyrin-dependent heme b biosynthesis. Catalyzes the oxidation of coproporphyrinogen III to coproporphyrin III.</text>
</comment>
<feature type="domain" description="Amine oxidase" evidence="13">
    <location>
        <begin position="10"/>
        <end position="419"/>
    </location>
</feature>
<evidence type="ECO:0000259" key="13">
    <source>
        <dbReference type="Pfam" id="PF01593"/>
    </source>
</evidence>
<evidence type="ECO:0000256" key="4">
    <source>
        <dbReference type="ARBA" id="ARBA00004744"/>
    </source>
</evidence>
<evidence type="ECO:0000256" key="2">
    <source>
        <dbReference type="ARBA" id="ARBA00001974"/>
    </source>
</evidence>
<comment type="pathway">
    <text evidence="4 12">Porphyrin-containing compound metabolism; protoheme biosynthesis.</text>
</comment>
<keyword evidence="12" id="KW-0963">Cytoplasm</keyword>
<dbReference type="STRING" id="883161.HMPREF9306_01659"/>
<dbReference type="InterPro" id="IPR036188">
    <property type="entry name" value="FAD/NAD-bd_sf"/>
</dbReference>
<reference evidence="14 15" key="1">
    <citation type="submission" date="2013-04" db="EMBL/GenBank/DDBJ databases">
        <title>The Genome Sequence of Propionimicrobium lymphophilum ACS-093-V-SCH5.</title>
        <authorList>
            <consortium name="The Broad Institute Genomics Platform"/>
            <person name="Earl A."/>
            <person name="Ward D."/>
            <person name="Feldgarden M."/>
            <person name="Gevers D."/>
            <person name="Saerens B."/>
            <person name="Vaneechoutte M."/>
            <person name="Walker B."/>
            <person name="Young S."/>
            <person name="Zeng Q."/>
            <person name="Gargeya S."/>
            <person name="Fitzgerald M."/>
            <person name="Haas B."/>
            <person name="Abouelleil A."/>
            <person name="Allen A.W."/>
            <person name="Alvarado L."/>
            <person name="Arachchi H.M."/>
            <person name="Berlin A.M."/>
            <person name="Chapman S.B."/>
            <person name="Gainer-Dewar J."/>
            <person name="Goldberg J."/>
            <person name="Griggs A."/>
            <person name="Gujja S."/>
            <person name="Hansen M."/>
            <person name="Howarth C."/>
            <person name="Imamovic A."/>
            <person name="Ireland A."/>
            <person name="Larimer J."/>
            <person name="McCowan C."/>
            <person name="Murphy C."/>
            <person name="Pearson M."/>
            <person name="Poon T.W."/>
            <person name="Priest M."/>
            <person name="Roberts A."/>
            <person name="Saif S."/>
            <person name="Shea T."/>
            <person name="Sisk P."/>
            <person name="Sykes S."/>
            <person name="Wortman J."/>
            <person name="Nusbaum C."/>
            <person name="Birren B."/>
        </authorList>
    </citation>
    <scope>NUCLEOTIDE SEQUENCE [LARGE SCALE GENOMIC DNA]</scope>
    <source>
        <strain evidence="14 15">ACS-093-V-SCH5</strain>
    </source>
</reference>
<keyword evidence="15" id="KW-1185">Reference proteome</keyword>
<comment type="caution">
    <text evidence="14">The sequence shown here is derived from an EMBL/GenBank/DDBJ whole genome shotgun (WGS) entry which is preliminary data.</text>
</comment>
<comment type="similarity">
    <text evidence="5 12">Belongs to the protoporphyrinogen/coproporphyrinogen oxidase family. Coproporphyrinogen III oxidase subfamily.</text>
</comment>
<evidence type="ECO:0000256" key="6">
    <source>
        <dbReference type="ARBA" id="ARBA00012402"/>
    </source>
</evidence>